<proteinExistence type="inferred from homology"/>
<dbReference type="Gene3D" id="3.30.1490.100">
    <property type="entry name" value="DNA polymerase, Y-family, little finger domain"/>
    <property type="match status" value="1"/>
</dbReference>
<dbReference type="GO" id="GO:0003684">
    <property type="term" value="F:damaged DNA binding"/>
    <property type="evidence" value="ECO:0007669"/>
    <property type="project" value="InterPro"/>
</dbReference>
<feature type="region of interest" description="Disordered" evidence="18">
    <location>
        <begin position="456"/>
        <end position="579"/>
    </location>
</feature>
<evidence type="ECO:0000256" key="2">
    <source>
        <dbReference type="ARBA" id="ARBA00001946"/>
    </source>
</evidence>
<reference evidence="20" key="1">
    <citation type="submission" date="2020-05" db="UniProtKB">
        <authorList>
            <consortium name="EnsemblMetazoa"/>
        </authorList>
    </citation>
    <scope>IDENTIFICATION</scope>
    <source>
        <strain evidence="20">Jacobina</strain>
    </source>
</reference>
<dbReference type="GO" id="GO:0035861">
    <property type="term" value="C:site of double-strand break"/>
    <property type="evidence" value="ECO:0007669"/>
    <property type="project" value="TreeGrafter"/>
</dbReference>
<evidence type="ECO:0000256" key="18">
    <source>
        <dbReference type="SAM" id="MobiDB-lite"/>
    </source>
</evidence>
<evidence type="ECO:0000256" key="8">
    <source>
        <dbReference type="ARBA" id="ARBA00022723"/>
    </source>
</evidence>
<evidence type="ECO:0000313" key="21">
    <source>
        <dbReference type="Proteomes" id="UP000092461"/>
    </source>
</evidence>
<keyword evidence="10" id="KW-0863">Zinc-finger</keyword>
<keyword evidence="14" id="KW-0234">DNA repair</keyword>
<dbReference type="Pfam" id="PF00817">
    <property type="entry name" value="IMS"/>
    <property type="match status" value="1"/>
</dbReference>
<feature type="compositionally biased region" description="Basic and acidic residues" evidence="18">
    <location>
        <begin position="498"/>
        <end position="509"/>
    </location>
</feature>
<evidence type="ECO:0000256" key="17">
    <source>
        <dbReference type="ARBA" id="ARBA00049244"/>
    </source>
</evidence>
<dbReference type="SUPFAM" id="SSF56672">
    <property type="entry name" value="DNA/RNA polymerases"/>
    <property type="match status" value="1"/>
</dbReference>
<dbReference type="InterPro" id="IPR052230">
    <property type="entry name" value="DNA_polymerase_eta"/>
</dbReference>
<evidence type="ECO:0000256" key="9">
    <source>
        <dbReference type="ARBA" id="ARBA00022763"/>
    </source>
</evidence>
<dbReference type="SUPFAM" id="SSF100879">
    <property type="entry name" value="Lesion bypass DNA polymerase (Y-family), little finger domain"/>
    <property type="match status" value="1"/>
</dbReference>
<evidence type="ECO:0000256" key="13">
    <source>
        <dbReference type="ARBA" id="ARBA00022843"/>
    </source>
</evidence>
<dbReference type="GO" id="GO:0003887">
    <property type="term" value="F:DNA-directed DNA polymerase activity"/>
    <property type="evidence" value="ECO:0007669"/>
    <property type="project" value="UniProtKB-EC"/>
</dbReference>
<dbReference type="InterPro" id="IPR017961">
    <property type="entry name" value="DNA_pol_Y-fam_little_finger"/>
</dbReference>
<dbReference type="FunFam" id="1.10.150.20:FF:000014">
    <property type="entry name" value="Polymerase (DNA directed), eta"/>
    <property type="match status" value="1"/>
</dbReference>
<dbReference type="VEuPathDB" id="VectorBase:LLONM1_011140"/>
<dbReference type="GO" id="GO:0005657">
    <property type="term" value="C:replication fork"/>
    <property type="evidence" value="ECO:0007669"/>
    <property type="project" value="TreeGrafter"/>
</dbReference>
<keyword evidence="9" id="KW-0227">DNA damage</keyword>
<keyword evidence="11" id="KW-0862">Zinc</keyword>
<dbReference type="InterPro" id="IPR043128">
    <property type="entry name" value="Rev_trsase/Diguanyl_cyclase"/>
</dbReference>
<evidence type="ECO:0000256" key="12">
    <source>
        <dbReference type="ARBA" id="ARBA00022842"/>
    </source>
</evidence>
<evidence type="ECO:0000256" key="1">
    <source>
        <dbReference type="ARBA" id="ARBA00001936"/>
    </source>
</evidence>
<dbReference type="GO" id="GO:0006281">
    <property type="term" value="P:DNA repair"/>
    <property type="evidence" value="ECO:0007669"/>
    <property type="project" value="UniProtKB-KW"/>
</dbReference>
<dbReference type="GO" id="GO:0005634">
    <property type="term" value="C:nucleus"/>
    <property type="evidence" value="ECO:0007669"/>
    <property type="project" value="UniProtKB-SubCell"/>
</dbReference>
<sequence length="579" mass="65513">MSSSELNFNNTYERIVVLVDMDCFYCQVEEKLNPELRGKPMSVVQYNAWMGGGIIAVNYAARARGVTRHMRGDEARKHCPEIELVKVPSVREKADLTKYRDAGKDVARVLQSFTPNLERASVDEAYLDISSNVIERMKEMDRGEYFIEPQDVTNTFAVGHKSFGDFVRSLSARMSSGSQDEEEVDEMEDFRAANASCKSQEKDVKKRNELKLLVAATIVNDIRRAVKEETGYECSAGIAHNKILAKLVAGLNKPNKQTIVSIDAVVTLFEDMPILKVRGLGGKFGEIVCQKLNVKFMGDLLEFTESELRKAFNDKDGTWLYYLARGIDLEPVVPRLISKSIGCCKKFPGKGAITGVKTLTHWLKELASEVVDRLEKDHEENNRRGRLLTVSFTQAIGGEDIASSRSVSLDTYEVQKIADDAFEVMRKNTDVFYVVENPSMLQNPIKLLGLSVGKFEKNPAPKKNRIQEMFRMQETKKKEEKAKEEEKSDDNEGFFEQYLEKGTQEHPNENTESPTKDSPGISLPETPEKPEQEDTLEGSSKDFNDSDGFLKQFIEKETEDLLEESPEKVSSRRNFNPRI</sequence>
<dbReference type="FunFam" id="3.30.1490.100:FF:000007">
    <property type="entry name" value="DNA polymerase eta"/>
    <property type="match status" value="1"/>
</dbReference>
<evidence type="ECO:0000256" key="6">
    <source>
        <dbReference type="ARBA" id="ARBA00022679"/>
    </source>
</evidence>
<name>A0A1B0CNN6_LUTLO</name>
<dbReference type="PANTHER" id="PTHR45873:SF1">
    <property type="entry name" value="DNA POLYMERASE ETA"/>
    <property type="match status" value="1"/>
</dbReference>
<comment type="catalytic activity">
    <reaction evidence="17">
        <text>DNA(n) + a 2'-deoxyribonucleoside 5'-triphosphate = DNA(n+1) + diphosphate</text>
        <dbReference type="Rhea" id="RHEA:22508"/>
        <dbReference type="Rhea" id="RHEA-COMP:17339"/>
        <dbReference type="Rhea" id="RHEA-COMP:17340"/>
        <dbReference type="ChEBI" id="CHEBI:33019"/>
        <dbReference type="ChEBI" id="CHEBI:61560"/>
        <dbReference type="ChEBI" id="CHEBI:173112"/>
        <dbReference type="EC" id="2.7.7.7"/>
    </reaction>
</comment>
<dbReference type="Gene3D" id="3.40.1170.60">
    <property type="match status" value="1"/>
</dbReference>
<dbReference type="InterPro" id="IPR043502">
    <property type="entry name" value="DNA/RNA_pol_sf"/>
</dbReference>
<evidence type="ECO:0000313" key="20">
    <source>
        <dbReference type="EnsemblMetazoa" id="LLOJ006358-PA"/>
    </source>
</evidence>
<evidence type="ECO:0000256" key="15">
    <source>
        <dbReference type="ARBA" id="ARBA00023242"/>
    </source>
</evidence>
<dbReference type="Pfam" id="PF21704">
    <property type="entry name" value="POLH-Rev1_HhH"/>
    <property type="match status" value="1"/>
</dbReference>
<evidence type="ECO:0000256" key="3">
    <source>
        <dbReference type="ARBA" id="ARBA00004123"/>
    </source>
</evidence>
<dbReference type="EC" id="2.7.7.7" evidence="5"/>
<feature type="compositionally biased region" description="Basic and acidic residues" evidence="18">
    <location>
        <begin position="456"/>
        <end position="486"/>
    </location>
</feature>
<dbReference type="PIRSF" id="PIRSF036603">
    <property type="entry name" value="DPol_eta"/>
    <property type="match status" value="1"/>
</dbReference>
<dbReference type="PANTHER" id="PTHR45873">
    <property type="entry name" value="DNA POLYMERASE ETA"/>
    <property type="match status" value="1"/>
</dbReference>
<evidence type="ECO:0000256" key="16">
    <source>
        <dbReference type="ARBA" id="ARBA00044975"/>
    </source>
</evidence>
<dbReference type="GO" id="GO:0042276">
    <property type="term" value="P:error-prone translesion synthesis"/>
    <property type="evidence" value="ECO:0007669"/>
    <property type="project" value="TreeGrafter"/>
</dbReference>
<comment type="cofactor">
    <cofactor evidence="1">
        <name>Mn(2+)</name>
        <dbReference type="ChEBI" id="CHEBI:29035"/>
    </cofactor>
</comment>
<keyword evidence="7" id="KW-0548">Nucleotidyltransferase</keyword>
<comment type="similarity">
    <text evidence="4">Belongs to the DNA polymerase type-Y family.</text>
</comment>
<evidence type="ECO:0000256" key="11">
    <source>
        <dbReference type="ARBA" id="ARBA00022833"/>
    </source>
</evidence>
<keyword evidence="12" id="KW-0460">Magnesium</keyword>
<dbReference type="Gene3D" id="3.30.70.270">
    <property type="match status" value="1"/>
</dbReference>
<dbReference type="EnsemblMetazoa" id="LLOJ006358-RA">
    <property type="protein sequence ID" value="LLOJ006358-PA"/>
    <property type="gene ID" value="LLOJ006358"/>
</dbReference>
<evidence type="ECO:0000256" key="7">
    <source>
        <dbReference type="ARBA" id="ARBA00022695"/>
    </source>
</evidence>
<comment type="subcellular location">
    <subcellularLocation>
        <location evidence="3">Nucleus</location>
    </subcellularLocation>
</comment>
<accession>A0A1B0CNN6</accession>
<keyword evidence="6" id="KW-0808">Transferase</keyword>
<evidence type="ECO:0000256" key="10">
    <source>
        <dbReference type="ARBA" id="ARBA00022771"/>
    </source>
</evidence>
<dbReference type="PROSITE" id="PS50173">
    <property type="entry name" value="UMUC"/>
    <property type="match status" value="1"/>
</dbReference>
<dbReference type="EMBL" id="AJWK01020576">
    <property type="status" value="NOT_ANNOTATED_CDS"/>
    <property type="molecule type" value="Genomic_DNA"/>
</dbReference>
<dbReference type="InterPro" id="IPR001126">
    <property type="entry name" value="UmuC"/>
</dbReference>
<dbReference type="Gene3D" id="1.10.150.20">
    <property type="entry name" value="5' to 3' exonuclease, C-terminal subdomain"/>
    <property type="match status" value="1"/>
</dbReference>
<comment type="cofactor">
    <cofactor evidence="2">
        <name>Mg(2+)</name>
        <dbReference type="ChEBI" id="CHEBI:18420"/>
    </cofactor>
</comment>
<dbReference type="AlphaFoldDB" id="A0A1B0CNN6"/>
<organism evidence="20 21">
    <name type="scientific">Lutzomyia longipalpis</name>
    <name type="common">Sand fly</name>
    <dbReference type="NCBI Taxonomy" id="7200"/>
    <lineage>
        <taxon>Eukaryota</taxon>
        <taxon>Metazoa</taxon>
        <taxon>Ecdysozoa</taxon>
        <taxon>Arthropoda</taxon>
        <taxon>Hexapoda</taxon>
        <taxon>Insecta</taxon>
        <taxon>Pterygota</taxon>
        <taxon>Neoptera</taxon>
        <taxon>Endopterygota</taxon>
        <taxon>Diptera</taxon>
        <taxon>Nematocera</taxon>
        <taxon>Psychodoidea</taxon>
        <taxon>Psychodidae</taxon>
        <taxon>Lutzomyia</taxon>
        <taxon>Lutzomyia</taxon>
    </lineage>
</organism>
<evidence type="ECO:0000256" key="5">
    <source>
        <dbReference type="ARBA" id="ARBA00012417"/>
    </source>
</evidence>
<dbReference type="GO" id="GO:0009411">
    <property type="term" value="P:response to UV"/>
    <property type="evidence" value="ECO:0007669"/>
    <property type="project" value="UniProtKB-ARBA"/>
</dbReference>
<dbReference type="EMBL" id="AJWK01020577">
    <property type="status" value="NOT_ANNOTATED_CDS"/>
    <property type="molecule type" value="Genomic_DNA"/>
</dbReference>
<dbReference type="GO" id="GO:0008270">
    <property type="term" value="F:zinc ion binding"/>
    <property type="evidence" value="ECO:0007669"/>
    <property type="project" value="UniProtKB-KW"/>
</dbReference>
<evidence type="ECO:0000259" key="19">
    <source>
        <dbReference type="PROSITE" id="PS50173"/>
    </source>
</evidence>
<keyword evidence="13" id="KW-0832">Ubl conjugation</keyword>
<evidence type="ECO:0000256" key="4">
    <source>
        <dbReference type="ARBA" id="ARBA00010945"/>
    </source>
</evidence>
<dbReference type="EMBL" id="AJWK01020575">
    <property type="status" value="NOT_ANNOTATED_CDS"/>
    <property type="molecule type" value="Genomic_DNA"/>
</dbReference>
<dbReference type="Proteomes" id="UP000092461">
    <property type="component" value="Unassembled WGS sequence"/>
</dbReference>
<dbReference type="EMBL" id="AJWK01020574">
    <property type="status" value="NOT_ANNOTATED_CDS"/>
    <property type="molecule type" value="Genomic_DNA"/>
</dbReference>
<dbReference type="FunFam" id="3.40.1170.60:FF:000003">
    <property type="entry name" value="DNA polymerase eta"/>
    <property type="match status" value="1"/>
</dbReference>
<keyword evidence="15" id="KW-0539">Nucleus</keyword>
<keyword evidence="21" id="KW-1185">Reference proteome</keyword>
<feature type="domain" description="UmuC" evidence="19">
    <location>
        <begin position="16"/>
        <end position="281"/>
    </location>
</feature>
<evidence type="ECO:0000256" key="14">
    <source>
        <dbReference type="ARBA" id="ARBA00023204"/>
    </source>
</evidence>
<dbReference type="InterPro" id="IPR036775">
    <property type="entry name" value="DNA_pol_Y-fam_lit_finger_sf"/>
</dbReference>
<dbReference type="Pfam" id="PF11799">
    <property type="entry name" value="IMS_C"/>
    <property type="match status" value="1"/>
</dbReference>
<keyword evidence="8" id="KW-0479">Metal-binding</keyword>
<protein>
    <recommendedName>
        <fullName evidence="16">DNA polymerase eta</fullName>
        <ecNumber evidence="5">2.7.7.7</ecNumber>
    </recommendedName>
</protein>
<dbReference type="VEuPathDB" id="VectorBase:LLOJ006358"/>